<gene>
    <name evidence="3" type="ORF">NAPIS_ORF00233</name>
</gene>
<dbReference type="Proteomes" id="UP000053780">
    <property type="component" value="Unassembled WGS sequence"/>
</dbReference>
<protein>
    <submittedName>
        <fullName evidence="3">eIF2c2</fullName>
    </submittedName>
</protein>
<keyword evidence="4" id="KW-1185">Reference proteome</keyword>
<dbReference type="HOGENOM" id="CLU_004544_6_2_1"/>
<dbReference type="SMART" id="SM00950">
    <property type="entry name" value="Piwi"/>
    <property type="match status" value="1"/>
</dbReference>
<dbReference type="AlphaFoldDB" id="T0LD08"/>
<dbReference type="Gene3D" id="3.30.420.10">
    <property type="entry name" value="Ribonuclease H-like superfamily/Ribonuclease H"/>
    <property type="match status" value="1"/>
</dbReference>
<evidence type="ECO:0000256" key="1">
    <source>
        <dbReference type="SAM" id="MobiDB-lite"/>
    </source>
</evidence>
<proteinExistence type="predicted"/>
<dbReference type="SUPFAM" id="SSF53098">
    <property type="entry name" value="Ribonuclease H-like"/>
    <property type="match status" value="1"/>
</dbReference>
<dbReference type="InterPro" id="IPR036397">
    <property type="entry name" value="RNaseH_sf"/>
</dbReference>
<dbReference type="OrthoDB" id="10252740at2759"/>
<feature type="region of interest" description="Disordered" evidence="1">
    <location>
        <begin position="246"/>
        <end position="266"/>
    </location>
</feature>
<dbReference type="Gene3D" id="3.40.50.2300">
    <property type="match status" value="1"/>
</dbReference>
<sequence length="374" mass="42655">MRGSWNLMNVKAFKPVNIQTCTIFAWREPRCNIGGCIQNLDNLAAKYGMKFIQPIQFELIKNVDDIVRAVKDKNIQLAIVVLKDKSSARYEEIKRKTETNTNSITQENSILSKSANILNKPTLVLGIDVNHPGIGDLNSPSIVAIVGSMNKNMTAYKTIIKQQERRQEVVMNLDKDIKTMLQSFYSVSRTKPEQIIVFRDGVGDTMFHEIFQREIIAIKDACEKMQKDYNPKITFIVAQKRHSIRFNDPQAPPDRNGNPNGNVQPGTIVEDIGHPTLFDFYLVSHHALQGTARPVRYLVLLNESNFSSEQIYEFVYGICHNYARATKAVSVVPPIYYAHLAAYRGKAYLLKDDRSDEIRMLTHNPNLDNKLFYV</sequence>
<dbReference type="Pfam" id="PF02171">
    <property type="entry name" value="Piwi"/>
    <property type="match status" value="1"/>
</dbReference>
<dbReference type="EMBL" id="KE646963">
    <property type="protein sequence ID" value="EQB62188.1"/>
    <property type="molecule type" value="Genomic_DNA"/>
</dbReference>
<dbReference type="PROSITE" id="PS50822">
    <property type="entry name" value="PIWI"/>
    <property type="match status" value="1"/>
</dbReference>
<dbReference type="InterPro" id="IPR003165">
    <property type="entry name" value="Piwi"/>
</dbReference>
<accession>T0LD08</accession>
<dbReference type="VEuPathDB" id="MicrosporidiaDB:NAPIS_ORF00233"/>
<dbReference type="PANTHER" id="PTHR22891">
    <property type="entry name" value="EUKARYOTIC TRANSLATION INITIATION FACTOR 2C"/>
    <property type="match status" value="1"/>
</dbReference>
<evidence type="ECO:0000259" key="2">
    <source>
        <dbReference type="PROSITE" id="PS50822"/>
    </source>
</evidence>
<reference evidence="3 4" key="1">
    <citation type="journal article" date="2013" name="BMC Genomics">
        <title>Genome sequencing and comparative genomics of honey bee microsporidia, Nosema apis reveal novel insights into host-parasite interactions.</title>
        <authorList>
            <person name="Chen Yp."/>
            <person name="Pettis J.S."/>
            <person name="Zhao Y."/>
            <person name="Liu X."/>
            <person name="Tallon L.J."/>
            <person name="Sadzewicz L.D."/>
            <person name="Li R."/>
            <person name="Zheng H."/>
            <person name="Huang S."/>
            <person name="Zhang X."/>
            <person name="Hamilton M.C."/>
            <person name="Pernal S.F."/>
            <person name="Melathopoulos A.P."/>
            <person name="Yan X."/>
            <person name="Evans J.D."/>
        </authorList>
    </citation>
    <scope>NUCLEOTIDE SEQUENCE [LARGE SCALE GENOMIC DNA]</scope>
    <source>
        <strain evidence="3 4">BRL 01</strain>
    </source>
</reference>
<evidence type="ECO:0000313" key="4">
    <source>
        <dbReference type="Proteomes" id="UP000053780"/>
    </source>
</evidence>
<feature type="domain" description="Piwi" evidence="2">
    <location>
        <begin position="122"/>
        <end position="342"/>
    </location>
</feature>
<organism evidence="3 4">
    <name type="scientific">Vairimorpha apis BRL 01</name>
    <dbReference type="NCBI Taxonomy" id="1037528"/>
    <lineage>
        <taxon>Eukaryota</taxon>
        <taxon>Fungi</taxon>
        <taxon>Fungi incertae sedis</taxon>
        <taxon>Microsporidia</taxon>
        <taxon>Nosematidae</taxon>
        <taxon>Vairimorpha</taxon>
    </lineage>
</organism>
<evidence type="ECO:0000313" key="3">
    <source>
        <dbReference type="EMBL" id="EQB62188.1"/>
    </source>
</evidence>
<dbReference type="InterPro" id="IPR012337">
    <property type="entry name" value="RNaseH-like_sf"/>
</dbReference>
<name>T0LD08_9MICR</name>
<dbReference type="GO" id="GO:0003676">
    <property type="term" value="F:nucleic acid binding"/>
    <property type="evidence" value="ECO:0007669"/>
    <property type="project" value="InterPro"/>
</dbReference>